<dbReference type="HOGENOM" id="CLU_093114_0_0_11"/>
<dbReference type="Proteomes" id="UP000006415">
    <property type="component" value="Unassembled WGS sequence"/>
</dbReference>
<gene>
    <name evidence="2" type="ORF">HMPREF9156_01080</name>
</gene>
<keyword evidence="3" id="KW-1185">Reference proteome</keyword>
<dbReference type="RefSeq" id="WP_007148143.1">
    <property type="nucleotide sequence ID" value="NZ_AKCI01000001.1"/>
</dbReference>
<dbReference type="GeneID" id="97292009"/>
<protein>
    <submittedName>
        <fullName evidence="2">Uncharacterized protein</fullName>
    </submittedName>
</protein>
<evidence type="ECO:0000313" key="3">
    <source>
        <dbReference type="Proteomes" id="UP000006415"/>
    </source>
</evidence>
<reference evidence="2 3" key="1">
    <citation type="submission" date="2012-01" db="EMBL/GenBank/DDBJ databases">
        <title>The Genome Sequence of Scardovia wiggsiae F0424.</title>
        <authorList>
            <consortium name="The Broad Institute Genome Sequencing Platform"/>
            <person name="Earl A."/>
            <person name="Ward D."/>
            <person name="Feldgarden M."/>
            <person name="Gevers D."/>
            <person name="Izard J."/>
            <person name="Ganesan A."/>
            <person name="Baranova O.V."/>
            <person name="Blanton J.M."/>
            <person name="Tanner A.C."/>
            <person name="Mathney J."/>
            <person name="Dewhirst F.E."/>
            <person name="Young S.K."/>
            <person name="Zeng Q."/>
            <person name="Gargeya S."/>
            <person name="Fitzgerald M."/>
            <person name="Haas B."/>
            <person name="Abouelleil A."/>
            <person name="Alvarado L."/>
            <person name="Arachchi H.M."/>
            <person name="Berlin A."/>
            <person name="Chapman S.B."/>
            <person name="Gearin G."/>
            <person name="Goldberg J."/>
            <person name="Griggs A."/>
            <person name="Gujja S."/>
            <person name="Hansen M."/>
            <person name="Heiman D."/>
            <person name="Howarth C."/>
            <person name="Larimer J."/>
            <person name="Lui A."/>
            <person name="MacDonald P.J.P."/>
            <person name="McCowen C."/>
            <person name="Montmayeur A."/>
            <person name="Murphy C."/>
            <person name="Neiman D."/>
            <person name="Pearson M."/>
            <person name="Priest M."/>
            <person name="Roberts A."/>
            <person name="Saif S."/>
            <person name="Shea T."/>
            <person name="Sisk P."/>
            <person name="Stolte C."/>
            <person name="Sykes S."/>
            <person name="Wortman J."/>
            <person name="Nusbaum C."/>
            <person name="Birren B."/>
        </authorList>
    </citation>
    <scope>NUCLEOTIDE SEQUENCE [LARGE SCALE GENOMIC DNA]</scope>
    <source>
        <strain evidence="2 3">F0424</strain>
    </source>
</reference>
<dbReference type="STRING" id="857290.HMPREF9156_01080"/>
<feature type="region of interest" description="Disordered" evidence="1">
    <location>
        <begin position="1"/>
        <end position="84"/>
    </location>
</feature>
<evidence type="ECO:0000256" key="1">
    <source>
        <dbReference type="SAM" id="MobiDB-lite"/>
    </source>
</evidence>
<sequence>MSNTDSEDPRKGFDGSEDPENPDSSGGQDNPDAMSDEEVRDILKGFEGEFSDSDMSAAVPAAQDTGPGPGSAGSDTPGLSDDELSEFSDQLEGVLGNKAKCAIIITQLRSARFLAALCSLTDISAQCIDSQNGACAVLRELDGSGPEDAARGLTEAVNGLAAVLAVNRADKVDMHLWVGGKEGTSYAPPIILSSAPLFVEDMLTGSLTVQEVISEGTHVEDSGSISKVEAYGIIGENLK</sequence>
<name>J0D3S8_9BIFI</name>
<dbReference type="OrthoDB" id="3238607at2"/>
<proteinExistence type="predicted"/>
<dbReference type="EMBL" id="AGZS01000006">
    <property type="protein sequence ID" value="EJD64585.1"/>
    <property type="molecule type" value="Genomic_DNA"/>
</dbReference>
<organism evidence="2 3">
    <name type="scientific">Scardovia wiggsiae F0424</name>
    <dbReference type="NCBI Taxonomy" id="857290"/>
    <lineage>
        <taxon>Bacteria</taxon>
        <taxon>Bacillati</taxon>
        <taxon>Actinomycetota</taxon>
        <taxon>Actinomycetes</taxon>
        <taxon>Bifidobacteriales</taxon>
        <taxon>Bifidobacteriaceae</taxon>
        <taxon>Scardovia</taxon>
    </lineage>
</organism>
<dbReference type="AlphaFoldDB" id="J0D3S8"/>
<dbReference type="eggNOG" id="ENOG5033E2Y">
    <property type="taxonomic scope" value="Bacteria"/>
</dbReference>
<evidence type="ECO:0000313" key="2">
    <source>
        <dbReference type="EMBL" id="EJD64585.1"/>
    </source>
</evidence>
<accession>J0D3S8</accession>
<comment type="caution">
    <text evidence="2">The sequence shown here is derived from an EMBL/GenBank/DDBJ whole genome shotgun (WGS) entry which is preliminary data.</text>
</comment>